<sequence length="216" mass="25317">MTKTEIEEYLLKLEHKLLIESERHAIELTRKWANSFPSESAVYLFREDGEICYIGETGSLKGRMADILNTKNQTVRRNLGNSHFSELPNYEKASARKSFTDDIELLLNDLIINHLTMSYILVDLGRKELEERLFDKLKPKYSIKGKRGETKAYSKSEKQRKYKNAYERWAKEDDEQLELYFCEGKSISELIEIFGRNNGAINSRIEKLGLKEKYNM</sequence>
<dbReference type="InterPro" id="IPR035901">
    <property type="entry name" value="GIY-YIG_endonuc_sf"/>
</dbReference>
<protein>
    <recommendedName>
        <fullName evidence="3">GIY-YIG domain-containing protein</fullName>
    </recommendedName>
</protein>
<keyword evidence="2" id="KW-1185">Reference proteome</keyword>
<reference evidence="2" key="1">
    <citation type="submission" date="2016-10" db="EMBL/GenBank/DDBJ databases">
        <authorList>
            <person name="Varghese N."/>
            <person name="Submissions S."/>
        </authorList>
    </citation>
    <scope>NUCLEOTIDE SEQUENCE [LARGE SCALE GENOMIC DNA]</scope>
    <source>
        <strain evidence="2">DSM 15282</strain>
    </source>
</reference>
<gene>
    <name evidence="1" type="ORF">SAMN04488519_106149</name>
</gene>
<evidence type="ECO:0000313" key="1">
    <source>
        <dbReference type="EMBL" id="SFO40911.1"/>
    </source>
</evidence>
<accession>A0A1I5GZ93</accession>
<dbReference type="RefSeq" id="WP_091654017.1">
    <property type="nucleotide sequence ID" value="NZ_FOVW01000006.1"/>
</dbReference>
<proteinExistence type="predicted"/>
<dbReference type="AlphaFoldDB" id="A0A1I5GZ93"/>
<dbReference type="Gene3D" id="3.40.1440.10">
    <property type="entry name" value="GIY-YIG endonuclease"/>
    <property type="match status" value="1"/>
</dbReference>
<evidence type="ECO:0008006" key="3">
    <source>
        <dbReference type="Google" id="ProtNLM"/>
    </source>
</evidence>
<evidence type="ECO:0000313" key="2">
    <source>
        <dbReference type="Proteomes" id="UP000199564"/>
    </source>
</evidence>
<dbReference type="Proteomes" id="UP000199564">
    <property type="component" value="Unassembled WGS sequence"/>
</dbReference>
<name>A0A1I5GZ93_9BACT</name>
<dbReference type="STRING" id="226506.SAMN04488519_106149"/>
<dbReference type="EMBL" id="FOVW01000006">
    <property type="protein sequence ID" value="SFO40911.1"/>
    <property type="molecule type" value="Genomic_DNA"/>
</dbReference>
<organism evidence="1 2">
    <name type="scientific">Algoriphagus ornithinivorans</name>
    <dbReference type="NCBI Taxonomy" id="226506"/>
    <lineage>
        <taxon>Bacteria</taxon>
        <taxon>Pseudomonadati</taxon>
        <taxon>Bacteroidota</taxon>
        <taxon>Cytophagia</taxon>
        <taxon>Cytophagales</taxon>
        <taxon>Cyclobacteriaceae</taxon>
        <taxon>Algoriphagus</taxon>
    </lineage>
</organism>